<name>A0A383ES91_9ZZZZ</name>
<protein>
    <submittedName>
        <fullName evidence="1">Uncharacterized protein</fullName>
    </submittedName>
</protein>
<proteinExistence type="predicted"/>
<reference evidence="1" key="1">
    <citation type="submission" date="2018-05" db="EMBL/GenBank/DDBJ databases">
        <authorList>
            <person name="Lanie J.A."/>
            <person name="Ng W.-L."/>
            <person name="Kazmierczak K.M."/>
            <person name="Andrzejewski T.M."/>
            <person name="Davidsen T.M."/>
            <person name="Wayne K.J."/>
            <person name="Tettelin H."/>
            <person name="Glass J.I."/>
            <person name="Rusch D."/>
            <person name="Podicherti R."/>
            <person name="Tsui H.-C.T."/>
            <person name="Winkler M.E."/>
        </authorList>
    </citation>
    <scope>NUCLEOTIDE SEQUENCE</scope>
</reference>
<dbReference type="EMBL" id="UINC01228121">
    <property type="protein sequence ID" value="SVE59303.1"/>
    <property type="molecule type" value="Genomic_DNA"/>
</dbReference>
<accession>A0A383ES91</accession>
<sequence>MVLAKIGTEDIQGFKAGKTAARLPRVRFSRSKAYVRIASYQPGGKSEVYFRSNSSRMDETLFAFKEKLGSAV</sequence>
<dbReference type="AlphaFoldDB" id="A0A383ES91"/>
<evidence type="ECO:0000313" key="1">
    <source>
        <dbReference type="EMBL" id="SVE59303.1"/>
    </source>
</evidence>
<organism evidence="1">
    <name type="scientific">marine metagenome</name>
    <dbReference type="NCBI Taxonomy" id="408172"/>
    <lineage>
        <taxon>unclassified sequences</taxon>
        <taxon>metagenomes</taxon>
        <taxon>ecological metagenomes</taxon>
    </lineage>
</organism>
<gene>
    <name evidence="1" type="ORF">METZ01_LOCUS512157</name>
</gene>